<dbReference type="EMBL" id="KZ678439">
    <property type="protein sequence ID" value="PSR85664.1"/>
    <property type="molecule type" value="Genomic_DNA"/>
</dbReference>
<gene>
    <name evidence="3" type="ORF">BD289DRAFT_433586</name>
</gene>
<keyword evidence="2" id="KW-1133">Transmembrane helix</keyword>
<evidence type="ECO:0000256" key="1">
    <source>
        <dbReference type="SAM" id="MobiDB-lite"/>
    </source>
</evidence>
<sequence length="347" mass="37568">MVRGRRQLQRHLRRGGSTEVGGRVAERIARVSVVVMLRVVAVVAAVAVAVRVLDRRVIRAPGQQRARRRRRRGPSPGRPASAARRAVLARHSKVAVVAVVVGHHVVVFWDARRAVVAVGLRRGVARGRDGCVVAAGAGAVGAAQVCAAAHLFHGGRRWVDDTDGRHVGQRCPLIAVVVHGGAGPGLDGCVGQVVLVDVFVLVGALLFGKGQTPRAAKEVAEEPCDGWDAGDDGDEAEQAHEGACCDGDDVYRHGVCCSRCVCVCVFWSCQGKITRLTRLFMDLCQVNDRLNGWTVVWLISSETRKKLLRKGKQPQRYYNQTSQNEQSYSDKTVESSDRLWRAAGPTT</sequence>
<keyword evidence="4" id="KW-1185">Reference proteome</keyword>
<reference evidence="3 4" key="1">
    <citation type="journal article" date="2018" name="Mycol. Prog.">
        <title>Coniella lustricola, a new species from submerged detritus.</title>
        <authorList>
            <person name="Raudabaugh D.B."/>
            <person name="Iturriaga T."/>
            <person name="Carver A."/>
            <person name="Mondo S."/>
            <person name="Pangilinan J."/>
            <person name="Lipzen A."/>
            <person name="He G."/>
            <person name="Amirebrahimi M."/>
            <person name="Grigoriev I.V."/>
            <person name="Miller A.N."/>
        </authorList>
    </citation>
    <scope>NUCLEOTIDE SEQUENCE [LARGE SCALE GENOMIC DNA]</scope>
    <source>
        <strain evidence="3 4">B22-T-1</strain>
    </source>
</reference>
<accession>A0A2T3A8D0</accession>
<feature type="region of interest" description="Disordered" evidence="1">
    <location>
        <begin position="314"/>
        <end position="347"/>
    </location>
</feature>
<keyword evidence="2" id="KW-0812">Transmembrane</keyword>
<organism evidence="3 4">
    <name type="scientific">Coniella lustricola</name>
    <dbReference type="NCBI Taxonomy" id="2025994"/>
    <lineage>
        <taxon>Eukaryota</taxon>
        <taxon>Fungi</taxon>
        <taxon>Dikarya</taxon>
        <taxon>Ascomycota</taxon>
        <taxon>Pezizomycotina</taxon>
        <taxon>Sordariomycetes</taxon>
        <taxon>Sordariomycetidae</taxon>
        <taxon>Diaporthales</taxon>
        <taxon>Schizoparmaceae</taxon>
        <taxon>Coniella</taxon>
    </lineage>
</organism>
<protein>
    <submittedName>
        <fullName evidence="3">Uncharacterized protein</fullName>
    </submittedName>
</protein>
<dbReference type="InParanoid" id="A0A2T3A8D0"/>
<dbReference type="AlphaFoldDB" id="A0A2T3A8D0"/>
<evidence type="ECO:0000313" key="4">
    <source>
        <dbReference type="Proteomes" id="UP000241462"/>
    </source>
</evidence>
<feature type="transmembrane region" description="Helical" evidence="2">
    <location>
        <begin position="33"/>
        <end position="53"/>
    </location>
</feature>
<evidence type="ECO:0000256" key="2">
    <source>
        <dbReference type="SAM" id="Phobius"/>
    </source>
</evidence>
<feature type="compositionally biased region" description="Basic and acidic residues" evidence="1">
    <location>
        <begin position="331"/>
        <end position="340"/>
    </location>
</feature>
<keyword evidence="2" id="KW-0472">Membrane</keyword>
<evidence type="ECO:0000313" key="3">
    <source>
        <dbReference type="EMBL" id="PSR85664.1"/>
    </source>
</evidence>
<name>A0A2T3A8D0_9PEZI</name>
<proteinExistence type="predicted"/>
<feature type="compositionally biased region" description="Polar residues" evidence="1">
    <location>
        <begin position="316"/>
        <end position="330"/>
    </location>
</feature>
<dbReference type="Proteomes" id="UP000241462">
    <property type="component" value="Unassembled WGS sequence"/>
</dbReference>